<dbReference type="AlphaFoldDB" id="A4A1Q7"/>
<dbReference type="HOGENOM" id="CLU_087295_0_0_0"/>
<dbReference type="EMBL" id="AANZ01000037">
    <property type="protein sequence ID" value="EAQ77266.1"/>
    <property type="molecule type" value="Genomic_DNA"/>
</dbReference>
<sequence length="197" mass="22438">MRLNAETEDLPGLRGRRYFVHRDSQPLSYAAAIEAWRSDAEFSDWLSDELAEAPFAAFRWETPPIDHATTDRPWEFVLLNSPNLARPSEPHLFAEHFEKAADPITTFANLGRNALLVAPTPQAHESAYGHLAAFVRKAPQQQRLALWQEVGEAMTRRLGDRPVWLSTAGAGVSWLHVRLDDQPKYYGYQPYRKWAAV</sequence>
<dbReference type="InterPro" id="IPR054220">
    <property type="entry name" value="DUF6940"/>
</dbReference>
<name>A4A1Q7_9BACT</name>
<accession>A4A1Q7</accession>
<dbReference type="STRING" id="314230.DSM3645_29311"/>
<dbReference type="RefSeq" id="WP_002653793.1">
    <property type="nucleotide sequence ID" value="NZ_CH672376.1"/>
</dbReference>
<protein>
    <submittedName>
        <fullName evidence="1">Uncharacterized protein</fullName>
    </submittedName>
</protein>
<dbReference type="OrthoDB" id="980262at2"/>
<proteinExistence type="predicted"/>
<dbReference type="Proteomes" id="UP000004358">
    <property type="component" value="Unassembled WGS sequence"/>
</dbReference>
<organism evidence="1 2">
    <name type="scientific">Blastopirellula marina DSM 3645</name>
    <dbReference type="NCBI Taxonomy" id="314230"/>
    <lineage>
        <taxon>Bacteria</taxon>
        <taxon>Pseudomonadati</taxon>
        <taxon>Planctomycetota</taxon>
        <taxon>Planctomycetia</taxon>
        <taxon>Pirellulales</taxon>
        <taxon>Pirellulaceae</taxon>
        <taxon>Blastopirellula</taxon>
    </lineage>
</organism>
<evidence type="ECO:0000313" key="1">
    <source>
        <dbReference type="EMBL" id="EAQ77266.1"/>
    </source>
</evidence>
<evidence type="ECO:0000313" key="2">
    <source>
        <dbReference type="Proteomes" id="UP000004358"/>
    </source>
</evidence>
<dbReference type="Pfam" id="PF22086">
    <property type="entry name" value="DUF6940"/>
    <property type="match status" value="1"/>
</dbReference>
<dbReference type="eggNOG" id="ENOG5031WD1">
    <property type="taxonomic scope" value="Bacteria"/>
</dbReference>
<gene>
    <name evidence="1" type="ORF">DSM3645_29311</name>
</gene>
<comment type="caution">
    <text evidence="1">The sequence shown here is derived from an EMBL/GenBank/DDBJ whole genome shotgun (WGS) entry which is preliminary data.</text>
</comment>
<reference evidence="1 2" key="1">
    <citation type="submission" date="2006-02" db="EMBL/GenBank/DDBJ databases">
        <authorList>
            <person name="Amann R."/>
            <person name="Ferriera S."/>
            <person name="Johnson J."/>
            <person name="Kravitz S."/>
            <person name="Halpern A."/>
            <person name="Remington K."/>
            <person name="Beeson K."/>
            <person name="Tran B."/>
            <person name="Rogers Y.-H."/>
            <person name="Friedman R."/>
            <person name="Venter J.C."/>
        </authorList>
    </citation>
    <scope>NUCLEOTIDE SEQUENCE [LARGE SCALE GENOMIC DNA]</scope>
    <source>
        <strain evidence="1 2">DSM 3645</strain>
    </source>
</reference>